<keyword evidence="9" id="KW-1185">Reference proteome</keyword>
<organism evidence="8 9">
    <name type="scientific">Cylindrotheca closterium</name>
    <dbReference type="NCBI Taxonomy" id="2856"/>
    <lineage>
        <taxon>Eukaryota</taxon>
        <taxon>Sar</taxon>
        <taxon>Stramenopiles</taxon>
        <taxon>Ochrophyta</taxon>
        <taxon>Bacillariophyta</taxon>
        <taxon>Bacillariophyceae</taxon>
        <taxon>Bacillariophycidae</taxon>
        <taxon>Bacillariales</taxon>
        <taxon>Bacillariaceae</taxon>
        <taxon>Cylindrotheca</taxon>
    </lineage>
</organism>
<protein>
    <recommendedName>
        <fullName evidence="7">Nodulin-like domain-containing protein</fullName>
    </recommendedName>
</protein>
<feature type="transmembrane region" description="Helical" evidence="6">
    <location>
        <begin position="247"/>
        <end position="268"/>
    </location>
</feature>
<dbReference type="Proteomes" id="UP001295423">
    <property type="component" value="Unassembled WGS sequence"/>
</dbReference>
<comment type="caution">
    <text evidence="8">The sequence shown here is derived from an EMBL/GenBank/DDBJ whole genome shotgun (WGS) entry which is preliminary data.</text>
</comment>
<gene>
    <name evidence="8" type="ORF">CYCCA115_LOCUS13528</name>
</gene>
<feature type="transmembrane region" description="Helical" evidence="6">
    <location>
        <begin position="105"/>
        <end position="125"/>
    </location>
</feature>
<comment type="subcellular location">
    <subcellularLocation>
        <location evidence="1">Membrane</location>
        <topology evidence="1">Multi-pass membrane protein</topology>
    </subcellularLocation>
</comment>
<evidence type="ECO:0000259" key="7">
    <source>
        <dbReference type="Pfam" id="PF06813"/>
    </source>
</evidence>
<keyword evidence="4 6" id="KW-0472">Membrane</keyword>
<evidence type="ECO:0000256" key="6">
    <source>
        <dbReference type="SAM" id="Phobius"/>
    </source>
</evidence>
<feature type="transmembrane region" description="Helical" evidence="6">
    <location>
        <begin position="479"/>
        <end position="502"/>
    </location>
</feature>
<feature type="compositionally biased region" description="Polar residues" evidence="5">
    <location>
        <begin position="1"/>
        <end position="16"/>
    </location>
</feature>
<feature type="transmembrane region" description="Helical" evidence="6">
    <location>
        <begin position="453"/>
        <end position="472"/>
    </location>
</feature>
<feature type="transmembrane region" description="Helical" evidence="6">
    <location>
        <begin position="79"/>
        <end position="98"/>
    </location>
</feature>
<reference evidence="8" key="1">
    <citation type="submission" date="2023-08" db="EMBL/GenBank/DDBJ databases">
        <authorList>
            <person name="Audoor S."/>
            <person name="Bilcke G."/>
        </authorList>
    </citation>
    <scope>NUCLEOTIDE SEQUENCE</scope>
</reference>
<keyword evidence="2 6" id="KW-0812">Transmembrane</keyword>
<feature type="transmembrane region" description="Helical" evidence="6">
    <location>
        <begin position="137"/>
        <end position="156"/>
    </location>
</feature>
<dbReference type="AlphaFoldDB" id="A0AAD2FST4"/>
<feature type="transmembrane region" description="Helical" evidence="6">
    <location>
        <begin position="207"/>
        <end position="227"/>
    </location>
</feature>
<dbReference type="InterPro" id="IPR036259">
    <property type="entry name" value="MFS_trans_sf"/>
</dbReference>
<dbReference type="PANTHER" id="PTHR21576">
    <property type="entry name" value="UNCHARACTERIZED NODULIN-LIKE PROTEIN"/>
    <property type="match status" value="1"/>
</dbReference>
<name>A0AAD2FST4_9STRA</name>
<evidence type="ECO:0000256" key="5">
    <source>
        <dbReference type="SAM" id="MobiDB-lite"/>
    </source>
</evidence>
<feature type="transmembrane region" description="Helical" evidence="6">
    <location>
        <begin position="39"/>
        <end position="59"/>
    </location>
</feature>
<dbReference type="SUPFAM" id="SSF103473">
    <property type="entry name" value="MFS general substrate transporter"/>
    <property type="match status" value="1"/>
</dbReference>
<keyword evidence="3 6" id="KW-1133">Transmembrane helix</keyword>
<evidence type="ECO:0000313" key="9">
    <source>
        <dbReference type="Proteomes" id="UP001295423"/>
    </source>
</evidence>
<feature type="transmembrane region" description="Helical" evidence="6">
    <location>
        <begin position="280"/>
        <end position="301"/>
    </location>
</feature>
<evidence type="ECO:0000256" key="3">
    <source>
        <dbReference type="ARBA" id="ARBA00022989"/>
    </source>
</evidence>
<feature type="transmembrane region" description="Helical" evidence="6">
    <location>
        <begin position="413"/>
        <end position="433"/>
    </location>
</feature>
<sequence length="601" mass="63556">MTSAQESGTNLTCDDGSQSPSSPQSASTTEETTIRAVNVPMVCCALLASMTTGGATYAFGLYGGTLKKNLHLTQAQLDTISTATFFAGMLSWLPGMFIDRFGTRLGICLGGLSGSCALMLYWIVSKGMVILPTKGEIVGVLSVLGVATFLSCALVTGSVFKIISCSCGAGTKGAAVGVAKGYVGLGAGIYTCLFHSIRQPGSSDLDFLPMAATLFILAASTPSLFLLPSAKDDGKVDDVLTPLHFRVLYTALVTLAGIVVITSLKELHESHNKQHTSTHNYFLAAFILLLWTGSIGVQMFLPHNESTLLEEEEDQQEQEDLLEPLSGFGGLEESLDQIASTCSDDGSSAAQSSSQATVVHSNTNKNLYQMLQTPEAWLMLWTTTILVGAGTVETNNMSQMVEALDYSPDVTSASLALFSVAQALARVATGAISEAALNWKGNEWWGYGGVPRPFFLVVASAVGIVAHAILALSVHESMFVFGVTLSGCSFGMVWPMMVLIVGDLFGTAHVGANYLFFDGFASAAGTLLLSKFVAQMVYERHAEADSNDNGGVEICSGQACFETTHLIISALSGTCLVSSIAMLRRTRHAYSRNNASPSRID</sequence>
<dbReference type="Pfam" id="PF06813">
    <property type="entry name" value="Nodulin-like"/>
    <property type="match status" value="1"/>
</dbReference>
<feature type="transmembrane region" description="Helical" evidence="6">
    <location>
        <begin position="514"/>
        <end position="534"/>
    </location>
</feature>
<dbReference type="InterPro" id="IPR010658">
    <property type="entry name" value="Nodulin-like"/>
</dbReference>
<evidence type="ECO:0000256" key="2">
    <source>
        <dbReference type="ARBA" id="ARBA00022692"/>
    </source>
</evidence>
<feature type="compositionally biased region" description="Low complexity" evidence="5">
    <location>
        <begin position="17"/>
        <end position="31"/>
    </location>
</feature>
<dbReference type="Gene3D" id="1.20.1250.20">
    <property type="entry name" value="MFS general substrate transporter like domains"/>
    <property type="match status" value="1"/>
</dbReference>
<evidence type="ECO:0000313" key="8">
    <source>
        <dbReference type="EMBL" id="CAJ1952388.1"/>
    </source>
</evidence>
<dbReference type="PANTHER" id="PTHR21576:SF158">
    <property type="entry name" value="RIBOSOMAL RNA-PROCESSING PROTEIN 12-LIKE CONSERVED DOMAIN-CONTAINING PROTEIN"/>
    <property type="match status" value="1"/>
</dbReference>
<feature type="region of interest" description="Disordered" evidence="5">
    <location>
        <begin position="1"/>
        <end position="31"/>
    </location>
</feature>
<accession>A0AAD2FST4</accession>
<dbReference type="EMBL" id="CAKOGP040001803">
    <property type="protein sequence ID" value="CAJ1952388.1"/>
    <property type="molecule type" value="Genomic_DNA"/>
</dbReference>
<evidence type="ECO:0000256" key="1">
    <source>
        <dbReference type="ARBA" id="ARBA00004141"/>
    </source>
</evidence>
<dbReference type="GO" id="GO:0016020">
    <property type="term" value="C:membrane"/>
    <property type="evidence" value="ECO:0007669"/>
    <property type="project" value="UniProtKB-SubCell"/>
</dbReference>
<feature type="domain" description="Nodulin-like" evidence="7">
    <location>
        <begin position="42"/>
        <end position="290"/>
    </location>
</feature>
<proteinExistence type="predicted"/>
<evidence type="ECO:0000256" key="4">
    <source>
        <dbReference type="ARBA" id="ARBA00023136"/>
    </source>
</evidence>